<sequence>MADFSADPDRAVTHYSGSFEQQDWNGSPTDPVDSLRTGLEPELGGVLREEGDRSGLEPELGGVWRQKGVYVDEVTCIGCKHCAHVARNTFFIEPNYGRSRVVRQDGDSEDVIQEAIDTCPVDCIHWVDYTHLQQLEAERADQIIPLAGFPVDPALVRRRQKNKQLKAKPAH</sequence>
<dbReference type="EMBL" id="CP001344">
    <property type="protein sequence ID" value="ACL47383.1"/>
    <property type="molecule type" value="Genomic_DNA"/>
</dbReference>
<protein>
    <submittedName>
        <fullName evidence="2">Ferredoxin</fullName>
    </submittedName>
</protein>
<feature type="compositionally biased region" description="Polar residues" evidence="1">
    <location>
        <begin position="15"/>
        <end position="28"/>
    </location>
</feature>
<dbReference type="PANTHER" id="PTHR45295">
    <property type="entry name" value="CHAPERONE PROTEIN DNAJ C76, CHLOROPLASTIC"/>
    <property type="match status" value="1"/>
</dbReference>
<evidence type="ECO:0000313" key="2">
    <source>
        <dbReference type="EMBL" id="ACL47383.1"/>
    </source>
</evidence>
<dbReference type="PANTHER" id="PTHR45295:SF1">
    <property type="entry name" value="CHAPERONE PROTEIN DNAJ C76, CHLOROPLASTIC"/>
    <property type="match status" value="1"/>
</dbReference>
<proteinExistence type="predicted"/>
<gene>
    <name evidence="2" type="ordered locus">Cyan7425_5089</name>
</gene>
<dbReference type="eggNOG" id="COG1141">
    <property type="taxonomic scope" value="Bacteria"/>
</dbReference>
<dbReference type="KEGG" id="cyn:Cyan7425_5089"/>
<dbReference type="AlphaFoldDB" id="B8HPC3"/>
<accession>B8HPC3</accession>
<dbReference type="HOGENOM" id="CLU_139698_4_0_3"/>
<evidence type="ECO:0000256" key="1">
    <source>
        <dbReference type="SAM" id="MobiDB-lite"/>
    </source>
</evidence>
<name>B8HPC3_CYAP4</name>
<feature type="region of interest" description="Disordered" evidence="1">
    <location>
        <begin position="1"/>
        <end position="34"/>
    </location>
</feature>
<organism evidence="2">
    <name type="scientific">Cyanothece sp. (strain PCC 7425 / ATCC 29141)</name>
    <dbReference type="NCBI Taxonomy" id="395961"/>
    <lineage>
        <taxon>Bacteria</taxon>
        <taxon>Bacillati</taxon>
        <taxon>Cyanobacteriota</taxon>
        <taxon>Cyanophyceae</taxon>
        <taxon>Gomontiellales</taxon>
        <taxon>Cyanothecaceae</taxon>
        <taxon>Cyanothece</taxon>
    </lineage>
</organism>
<reference evidence="2" key="1">
    <citation type="submission" date="2009-01" db="EMBL/GenBank/DDBJ databases">
        <title>Complete sequence of chromosome Cyanothece sp. PCC 7425.</title>
        <authorList>
            <consortium name="US DOE Joint Genome Institute"/>
            <person name="Lucas S."/>
            <person name="Copeland A."/>
            <person name="Lapidus A."/>
            <person name="Glavina del Rio T."/>
            <person name="Dalin E."/>
            <person name="Tice H."/>
            <person name="Bruce D."/>
            <person name="Goodwin L."/>
            <person name="Pitluck S."/>
            <person name="Sims D."/>
            <person name="Meineke L."/>
            <person name="Brettin T."/>
            <person name="Detter J.C."/>
            <person name="Han C."/>
            <person name="Larimer F."/>
            <person name="Land M."/>
            <person name="Hauser L."/>
            <person name="Kyrpides N."/>
            <person name="Ovchinnikova G."/>
            <person name="Liberton M."/>
            <person name="Stoeckel J."/>
            <person name="Banerjee A."/>
            <person name="Singh A."/>
            <person name="Page L."/>
            <person name="Sato H."/>
            <person name="Zhao L."/>
            <person name="Sherman L."/>
            <person name="Pakrasi H."/>
            <person name="Richardson P."/>
        </authorList>
    </citation>
    <scope>NUCLEOTIDE SEQUENCE</scope>
    <source>
        <strain evidence="2">PCC 7425</strain>
    </source>
</reference>
<dbReference type="STRING" id="395961.Cyan7425_5089"/>
<dbReference type="SUPFAM" id="SSF54862">
    <property type="entry name" value="4Fe-4S ferredoxins"/>
    <property type="match status" value="1"/>
</dbReference>
<dbReference type="Pfam" id="PF13370">
    <property type="entry name" value="Fer4_13"/>
    <property type="match status" value="1"/>
</dbReference>
<dbReference type="OrthoDB" id="9803319at2"/>
<dbReference type="Gene3D" id="3.30.70.20">
    <property type="match status" value="1"/>
</dbReference>